<reference evidence="1" key="1">
    <citation type="journal article" date="2019" name="Sci. Rep.">
        <title>Draft genome of Tanacetum cinerariifolium, the natural source of mosquito coil.</title>
        <authorList>
            <person name="Yamashiro T."/>
            <person name="Shiraishi A."/>
            <person name="Satake H."/>
            <person name="Nakayama K."/>
        </authorList>
    </citation>
    <scope>NUCLEOTIDE SEQUENCE</scope>
</reference>
<dbReference type="EMBL" id="BKCJ011552167">
    <property type="protein sequence ID" value="GFD41428.1"/>
    <property type="molecule type" value="Genomic_DNA"/>
</dbReference>
<feature type="non-terminal residue" evidence="1">
    <location>
        <position position="152"/>
    </location>
</feature>
<protein>
    <submittedName>
        <fullName evidence="1">Uncharacterized protein</fullName>
    </submittedName>
</protein>
<evidence type="ECO:0000313" key="1">
    <source>
        <dbReference type="EMBL" id="GFD41428.1"/>
    </source>
</evidence>
<sequence>HRGAGFALGKDVGAERFVERHRLDVLAAQTFGVVKAEIALELRQIEHGVCQPQVSAVSVEVHGDLGLLSFDQWHIEIDMALQRTFRLPSGKRLAGADGRLLQNLHAVLKATVEVAVHQQMARLASRGVGNIHGDVADLGAQQLAFAGTDPHT</sequence>
<organism evidence="1">
    <name type="scientific">Tanacetum cinerariifolium</name>
    <name type="common">Dalmatian daisy</name>
    <name type="synonym">Chrysanthemum cinerariifolium</name>
    <dbReference type="NCBI Taxonomy" id="118510"/>
    <lineage>
        <taxon>Eukaryota</taxon>
        <taxon>Viridiplantae</taxon>
        <taxon>Streptophyta</taxon>
        <taxon>Embryophyta</taxon>
        <taxon>Tracheophyta</taxon>
        <taxon>Spermatophyta</taxon>
        <taxon>Magnoliopsida</taxon>
        <taxon>eudicotyledons</taxon>
        <taxon>Gunneridae</taxon>
        <taxon>Pentapetalae</taxon>
        <taxon>asterids</taxon>
        <taxon>campanulids</taxon>
        <taxon>Asterales</taxon>
        <taxon>Asteraceae</taxon>
        <taxon>Asteroideae</taxon>
        <taxon>Anthemideae</taxon>
        <taxon>Anthemidinae</taxon>
        <taxon>Tanacetum</taxon>
    </lineage>
</organism>
<comment type="caution">
    <text evidence="1">The sequence shown here is derived from an EMBL/GenBank/DDBJ whole genome shotgun (WGS) entry which is preliminary data.</text>
</comment>
<proteinExistence type="predicted"/>
<gene>
    <name evidence="1" type="ORF">Tci_913397</name>
</gene>
<dbReference type="AlphaFoldDB" id="A0A699W6T1"/>
<feature type="non-terminal residue" evidence="1">
    <location>
        <position position="1"/>
    </location>
</feature>
<name>A0A699W6T1_TANCI</name>
<accession>A0A699W6T1</accession>